<proteinExistence type="predicted"/>
<accession>A0A8S1JCZ4</accession>
<dbReference type="GO" id="GO:0004674">
    <property type="term" value="F:protein serine/threonine kinase activity"/>
    <property type="evidence" value="ECO:0007669"/>
    <property type="project" value="TreeGrafter"/>
</dbReference>
<dbReference type="Gene3D" id="1.10.510.10">
    <property type="entry name" value="Transferase(Phosphotransferase) domain 1"/>
    <property type="match status" value="1"/>
</dbReference>
<dbReference type="PANTHER" id="PTHR44329:SF260">
    <property type="entry name" value="PROTEIN KINASE DOMAIN-CONTAINING PROTEIN"/>
    <property type="match status" value="1"/>
</dbReference>
<reference evidence="3" key="1">
    <citation type="submission" date="2020-12" db="EMBL/GenBank/DDBJ databases">
        <authorList>
            <person name="Iha C."/>
        </authorList>
    </citation>
    <scope>NUCLEOTIDE SEQUENCE</scope>
</reference>
<evidence type="ECO:0000256" key="1">
    <source>
        <dbReference type="PROSITE-ProRule" id="PRU10141"/>
    </source>
</evidence>
<dbReference type="PROSITE" id="PS50011">
    <property type="entry name" value="PROTEIN_KINASE_DOM"/>
    <property type="match status" value="1"/>
</dbReference>
<dbReference type="InterPro" id="IPR017441">
    <property type="entry name" value="Protein_kinase_ATP_BS"/>
</dbReference>
<dbReference type="InterPro" id="IPR000719">
    <property type="entry name" value="Prot_kinase_dom"/>
</dbReference>
<dbReference type="GO" id="GO:0005524">
    <property type="term" value="F:ATP binding"/>
    <property type="evidence" value="ECO:0007669"/>
    <property type="project" value="UniProtKB-UniRule"/>
</dbReference>
<name>A0A8S1JCZ4_9CHLO</name>
<dbReference type="InterPro" id="IPR051681">
    <property type="entry name" value="Ser/Thr_Kinases-Pseudokinases"/>
</dbReference>
<feature type="domain" description="Protein kinase" evidence="2">
    <location>
        <begin position="113"/>
        <end position="436"/>
    </location>
</feature>
<dbReference type="AlphaFoldDB" id="A0A8S1JCZ4"/>
<dbReference type="InterPro" id="IPR011009">
    <property type="entry name" value="Kinase-like_dom_sf"/>
</dbReference>
<dbReference type="Pfam" id="PF00069">
    <property type="entry name" value="Pkinase"/>
    <property type="match status" value="1"/>
</dbReference>
<evidence type="ECO:0000259" key="2">
    <source>
        <dbReference type="PROSITE" id="PS50011"/>
    </source>
</evidence>
<keyword evidence="1" id="KW-0067">ATP-binding</keyword>
<keyword evidence="4" id="KW-1185">Reference proteome</keyword>
<protein>
    <recommendedName>
        <fullName evidence="2">Protein kinase domain-containing protein</fullName>
    </recommendedName>
</protein>
<dbReference type="PANTHER" id="PTHR44329">
    <property type="entry name" value="SERINE/THREONINE-PROTEIN KINASE TNNI3K-RELATED"/>
    <property type="match status" value="1"/>
</dbReference>
<dbReference type="PROSITE" id="PS00107">
    <property type="entry name" value="PROTEIN_KINASE_ATP"/>
    <property type="match status" value="1"/>
</dbReference>
<dbReference type="OrthoDB" id="4062651at2759"/>
<dbReference type="EMBL" id="CAJHUC010002988">
    <property type="protein sequence ID" value="CAD7704965.1"/>
    <property type="molecule type" value="Genomic_DNA"/>
</dbReference>
<sequence>MVTIGQHFYPGDDAAHCNPDRCWRYNNRSLAFLEQQLQKTASVQKFQHVLREAKGALMGTRQRLCYERLAKAMQIRRSLIQHHTRAFNVKKFFTPSEAQCGVEEICGAIREFLEMFSLHASGLEGRVPQTDIDDDKRTLGEYLGYVLGLCTCSFEGVSAVVKEEWKRSRQEYNLQMKRFQTIADDEVDKGQDISRVLCKCRWRGREFAFKQFSEDNERNTVQLAQTFGEAACMDLCHSSPFVVGLLRVTNSGSLLMELGEADLVTWLKRNQPADVKLKLQFLLQAGSGLADVHCEEFVHCNVKPEKFVVFSGGDVKISVLNSMVASTHATCTITLEDSDAVWVAPEILHGLPHTCNSDIYSFGVVMYAIMAETQPYGRNCTAAVVLDKKVDEQPPCDLPCTLPANLVKLMSECCSADPAKRPPSMDAVCTRLQSILEDLTISGSTLNLKNMALKEAQALGEPEYELPGAKYNKEIVGFLNQQVQKYHEMSIPTSPKEDILLAGEVALETGERLIEKHKKRVDIKTFYQSFEARDIVEDVCERIFQVVRHLGKEPEVTVEVKVPRAAYDRDRHRMSMLLKYVLQGEEPKGDFDIPQDWKASRQEHEQRIHDLPPTDEIVTEDLHKVGTGSFSKVSSVVWSGRLVAVKEIVGKDGIEDIENRAESFKDILYQIPLDEEHVAKVYAISKSGQLLVCPACDRVPLAMDLGWLTVAVSLAQSGQYHTKSGIVCSSSPSCAVGCVPVPGNELSGSSIDPILPNFEFGFLSHLHSASPSAESLPHQLSYVALSAIGCPAANRTVFLIEEIRKKKLNLLGSDSG</sequence>
<dbReference type="SUPFAM" id="SSF56112">
    <property type="entry name" value="Protein kinase-like (PK-like)"/>
    <property type="match status" value="2"/>
</dbReference>
<organism evidence="3 4">
    <name type="scientific">Ostreobium quekettii</name>
    <dbReference type="NCBI Taxonomy" id="121088"/>
    <lineage>
        <taxon>Eukaryota</taxon>
        <taxon>Viridiplantae</taxon>
        <taxon>Chlorophyta</taxon>
        <taxon>core chlorophytes</taxon>
        <taxon>Ulvophyceae</taxon>
        <taxon>TCBD clade</taxon>
        <taxon>Bryopsidales</taxon>
        <taxon>Ostreobineae</taxon>
        <taxon>Ostreobiaceae</taxon>
        <taxon>Ostreobium</taxon>
    </lineage>
</organism>
<evidence type="ECO:0000313" key="4">
    <source>
        <dbReference type="Proteomes" id="UP000708148"/>
    </source>
</evidence>
<evidence type="ECO:0000313" key="3">
    <source>
        <dbReference type="EMBL" id="CAD7704965.1"/>
    </source>
</evidence>
<comment type="caution">
    <text evidence="3">The sequence shown here is derived from an EMBL/GenBank/DDBJ whole genome shotgun (WGS) entry which is preliminary data.</text>
</comment>
<dbReference type="Proteomes" id="UP000708148">
    <property type="component" value="Unassembled WGS sequence"/>
</dbReference>
<gene>
    <name evidence="3" type="ORF">OSTQU699_LOCUS10320</name>
</gene>
<keyword evidence="1" id="KW-0547">Nucleotide-binding</keyword>
<feature type="binding site" evidence="1">
    <location>
        <position position="651"/>
    </location>
    <ligand>
        <name>ATP</name>
        <dbReference type="ChEBI" id="CHEBI:30616"/>
    </ligand>
</feature>